<evidence type="ECO:0000313" key="1">
    <source>
        <dbReference type="EMBL" id="KAH7128491.1"/>
    </source>
</evidence>
<keyword evidence="1" id="KW-0436">Ligase</keyword>
<comment type="caution">
    <text evidence="1">The sequence shown here is derived from an EMBL/GenBank/DDBJ whole genome shotgun (WGS) entry which is preliminary data.</text>
</comment>
<reference evidence="1" key="1">
    <citation type="journal article" date="2021" name="Nat. Commun.">
        <title>Genetic determinants of endophytism in the Arabidopsis root mycobiome.</title>
        <authorList>
            <person name="Mesny F."/>
            <person name="Miyauchi S."/>
            <person name="Thiergart T."/>
            <person name="Pickel B."/>
            <person name="Atanasova L."/>
            <person name="Karlsson M."/>
            <person name="Huettel B."/>
            <person name="Barry K.W."/>
            <person name="Haridas S."/>
            <person name="Chen C."/>
            <person name="Bauer D."/>
            <person name="Andreopoulos W."/>
            <person name="Pangilinan J."/>
            <person name="LaButti K."/>
            <person name="Riley R."/>
            <person name="Lipzen A."/>
            <person name="Clum A."/>
            <person name="Drula E."/>
            <person name="Henrissat B."/>
            <person name="Kohler A."/>
            <person name="Grigoriev I.V."/>
            <person name="Martin F.M."/>
            <person name="Hacquard S."/>
        </authorList>
    </citation>
    <scope>NUCLEOTIDE SEQUENCE</scope>
    <source>
        <strain evidence="1">MPI-CAGE-CH-0243</strain>
    </source>
</reference>
<dbReference type="EMBL" id="JAGMWT010000005">
    <property type="protein sequence ID" value="KAH7128491.1"/>
    <property type="molecule type" value="Genomic_DNA"/>
</dbReference>
<keyword evidence="2" id="KW-1185">Reference proteome</keyword>
<dbReference type="SUPFAM" id="SSF55144">
    <property type="entry name" value="LigT-like"/>
    <property type="match status" value="1"/>
</dbReference>
<dbReference type="Gene3D" id="3.90.1140.10">
    <property type="entry name" value="Cyclic phosphodiesterase"/>
    <property type="match status" value="1"/>
</dbReference>
<name>A0A9P9IQ60_9PLEO</name>
<dbReference type="PANTHER" id="PTHR37474">
    <property type="entry name" value="RNA LIGASE/CYCLIC NUCLEOTIDE PHOSPHODIESTERASE"/>
    <property type="match status" value="1"/>
</dbReference>
<dbReference type="Pfam" id="PF13563">
    <property type="entry name" value="2_5_RNA_ligase2"/>
    <property type="match status" value="1"/>
</dbReference>
<evidence type="ECO:0000313" key="2">
    <source>
        <dbReference type="Proteomes" id="UP000700596"/>
    </source>
</evidence>
<proteinExistence type="predicted"/>
<gene>
    <name evidence="1" type="ORF">B0J11DRAFT_603747</name>
</gene>
<dbReference type="InterPro" id="IPR009097">
    <property type="entry name" value="Cyclic_Pdiesterase"/>
</dbReference>
<feature type="non-terminal residue" evidence="1">
    <location>
        <position position="221"/>
    </location>
</feature>
<sequence>MSRLKTASHLSHKCALVLLPPSSIAPPIESVRRIYDKHFARWPPHVNLIYPFLASPSDASLSEHIDGNIGKTQRSLKSETQRRIQKVIRQHPPFKVNLRTDPSNVFSHSKKSKTVWLDPEPELDALSQLQAALQAEFAECDADVRPFRPHLSVGQASSDKGALALVEEMKDSIRAFLSENSDQKGISSSLALNWEVDQVFVIERIGFHGRFNIIGTVDLGE</sequence>
<dbReference type="PANTHER" id="PTHR37474:SF1">
    <property type="entry name" value="2'-5' RNA LIGASE FAMILY PROTEIN"/>
    <property type="match status" value="1"/>
</dbReference>
<protein>
    <submittedName>
        <fullName evidence="1">2'-5' RNA ligase superfamily-domain-containing protein</fullName>
    </submittedName>
</protein>
<dbReference type="AlphaFoldDB" id="A0A9P9IQ60"/>
<dbReference type="GO" id="GO:0016874">
    <property type="term" value="F:ligase activity"/>
    <property type="evidence" value="ECO:0007669"/>
    <property type="project" value="UniProtKB-KW"/>
</dbReference>
<accession>A0A9P9IQ60</accession>
<dbReference type="OrthoDB" id="10263155at2759"/>
<organism evidence="1 2">
    <name type="scientific">Dendryphion nanum</name>
    <dbReference type="NCBI Taxonomy" id="256645"/>
    <lineage>
        <taxon>Eukaryota</taxon>
        <taxon>Fungi</taxon>
        <taxon>Dikarya</taxon>
        <taxon>Ascomycota</taxon>
        <taxon>Pezizomycotina</taxon>
        <taxon>Dothideomycetes</taxon>
        <taxon>Pleosporomycetidae</taxon>
        <taxon>Pleosporales</taxon>
        <taxon>Torulaceae</taxon>
        <taxon>Dendryphion</taxon>
    </lineage>
</organism>
<dbReference type="Proteomes" id="UP000700596">
    <property type="component" value="Unassembled WGS sequence"/>
</dbReference>